<organism evidence="1 2">
    <name type="scientific">Mycena indigotica</name>
    <dbReference type="NCBI Taxonomy" id="2126181"/>
    <lineage>
        <taxon>Eukaryota</taxon>
        <taxon>Fungi</taxon>
        <taxon>Dikarya</taxon>
        <taxon>Basidiomycota</taxon>
        <taxon>Agaricomycotina</taxon>
        <taxon>Agaricomycetes</taxon>
        <taxon>Agaricomycetidae</taxon>
        <taxon>Agaricales</taxon>
        <taxon>Marasmiineae</taxon>
        <taxon>Mycenaceae</taxon>
        <taxon>Mycena</taxon>
    </lineage>
</organism>
<dbReference type="AlphaFoldDB" id="A0A8H6WC65"/>
<dbReference type="Gene3D" id="3.90.550.10">
    <property type="entry name" value="Spore Coat Polysaccharide Biosynthesis Protein SpsA, Chain A"/>
    <property type="match status" value="1"/>
</dbReference>
<sequence length="302" mass="34397">MTTNKVFATLLTKQSYLAGTLVLNEGLRESGSKYPLVVMVTPELPQIVVDVLKKCGIIVRTIQPLRPEEGVNTLVDARFQETWTKLRVFELEEFERVVLLDSDMLVKKNIDDLMDISLVPGGIAAVHVCACNPRRFPHYPSDWTPENCAFTAVQTPTSKPPIPCDDPRPYGQLNSGTVILQPSRALAKQLYDFLAADPRVSTFTFPDQDLLTAFFSGKWTALPWYYNALKTLRVIHEPMWDDDAARIVHYILADKPWKSRTSQSQEYEVVNSWWWTQYDRLSRRLALEDEEVFNLLSSTVGA</sequence>
<dbReference type="CDD" id="cd02537">
    <property type="entry name" value="GT8_Glycogenin"/>
    <property type="match status" value="1"/>
</dbReference>
<keyword evidence="2" id="KW-1185">Reference proteome</keyword>
<dbReference type="InterPro" id="IPR050587">
    <property type="entry name" value="GNT1/Glycosyltrans_8"/>
</dbReference>
<reference evidence="1" key="1">
    <citation type="submission" date="2020-05" db="EMBL/GenBank/DDBJ databases">
        <title>Mycena genomes resolve the evolution of fungal bioluminescence.</title>
        <authorList>
            <person name="Tsai I.J."/>
        </authorList>
    </citation>
    <scope>NUCLEOTIDE SEQUENCE</scope>
    <source>
        <strain evidence="1">171206Taipei</strain>
    </source>
</reference>
<dbReference type="InterPro" id="IPR029044">
    <property type="entry name" value="Nucleotide-diphossugar_trans"/>
</dbReference>
<proteinExistence type="predicted"/>
<dbReference type="Proteomes" id="UP000636479">
    <property type="component" value="Unassembled WGS sequence"/>
</dbReference>
<keyword evidence="1" id="KW-0808">Transferase</keyword>
<dbReference type="SUPFAM" id="SSF53448">
    <property type="entry name" value="Nucleotide-diphospho-sugar transferases"/>
    <property type="match status" value="1"/>
</dbReference>
<dbReference type="GO" id="GO:0016757">
    <property type="term" value="F:glycosyltransferase activity"/>
    <property type="evidence" value="ECO:0007669"/>
    <property type="project" value="InterPro"/>
</dbReference>
<protein>
    <submittedName>
        <fullName evidence="1">Glycosyltransferase family 8 protein</fullName>
    </submittedName>
</protein>
<dbReference type="InterPro" id="IPR002495">
    <property type="entry name" value="Glyco_trans_8"/>
</dbReference>
<dbReference type="RefSeq" id="XP_037222048.1">
    <property type="nucleotide sequence ID" value="XM_037361756.1"/>
</dbReference>
<name>A0A8H6WC65_9AGAR</name>
<dbReference type="Pfam" id="PF01501">
    <property type="entry name" value="Glyco_transf_8"/>
    <property type="match status" value="1"/>
</dbReference>
<evidence type="ECO:0000313" key="2">
    <source>
        <dbReference type="Proteomes" id="UP000636479"/>
    </source>
</evidence>
<gene>
    <name evidence="1" type="ORF">MIND_00495900</name>
</gene>
<comment type="caution">
    <text evidence="1">The sequence shown here is derived from an EMBL/GenBank/DDBJ whole genome shotgun (WGS) entry which is preliminary data.</text>
</comment>
<dbReference type="GeneID" id="59344272"/>
<evidence type="ECO:0000313" key="1">
    <source>
        <dbReference type="EMBL" id="KAF7307029.1"/>
    </source>
</evidence>
<dbReference type="OrthoDB" id="2014201at2759"/>
<accession>A0A8H6WC65</accession>
<dbReference type="PANTHER" id="PTHR11183">
    <property type="entry name" value="GLYCOGENIN SUBFAMILY MEMBER"/>
    <property type="match status" value="1"/>
</dbReference>
<dbReference type="EMBL" id="JACAZF010000004">
    <property type="protein sequence ID" value="KAF7307029.1"/>
    <property type="molecule type" value="Genomic_DNA"/>
</dbReference>